<reference evidence="2 3" key="1">
    <citation type="submission" date="2018-01" db="EMBL/GenBank/DDBJ databases">
        <title>Draft genome sequence of Nonomuraea sp. KC333.</title>
        <authorList>
            <person name="Sahin N."/>
            <person name="Saygin H."/>
            <person name="Ay H."/>
        </authorList>
    </citation>
    <scope>NUCLEOTIDE SEQUENCE [LARGE SCALE GENOMIC DNA]</scope>
    <source>
        <strain evidence="2 3">KC333</strain>
    </source>
</reference>
<dbReference type="InterPro" id="IPR015035">
    <property type="entry name" value="DUF1918"/>
</dbReference>
<keyword evidence="3" id="KW-1185">Reference proteome</keyword>
<comment type="caution">
    <text evidence="2">The sequence shown here is derived from an EMBL/GenBank/DDBJ whole genome shotgun (WGS) entry which is preliminary data.</text>
</comment>
<accession>A0A2W2EHV9</accession>
<dbReference type="Gene3D" id="2.30.30.440">
    <property type="entry name" value="Domain of unknown function DUF1918"/>
    <property type="match status" value="1"/>
</dbReference>
<evidence type="ECO:0000313" key="2">
    <source>
        <dbReference type="EMBL" id="PZG22241.1"/>
    </source>
</evidence>
<gene>
    <name evidence="2" type="ORF">C1J01_04435</name>
</gene>
<name>A0A2W2EHV9_9ACTN</name>
<feature type="domain" description="DUF1918" evidence="1">
    <location>
        <begin position="1"/>
        <end position="57"/>
    </location>
</feature>
<dbReference type="Proteomes" id="UP000249304">
    <property type="component" value="Unassembled WGS sequence"/>
</dbReference>
<dbReference type="EMBL" id="POUD01000010">
    <property type="protein sequence ID" value="PZG22241.1"/>
    <property type="molecule type" value="Genomic_DNA"/>
</dbReference>
<dbReference type="AlphaFoldDB" id="A0A2W2EHV9"/>
<evidence type="ECO:0000259" key="1">
    <source>
        <dbReference type="Pfam" id="PF08940"/>
    </source>
</evidence>
<protein>
    <submittedName>
        <fullName evidence="2">DUF1918 domain-containing protein</fullName>
    </submittedName>
</protein>
<dbReference type="SUPFAM" id="SSF50118">
    <property type="entry name" value="Cell growth inhibitor/plasmid maintenance toxic component"/>
    <property type="match status" value="1"/>
</dbReference>
<dbReference type="OrthoDB" id="4828144at2"/>
<proteinExistence type="predicted"/>
<evidence type="ECO:0000313" key="3">
    <source>
        <dbReference type="Proteomes" id="UP000249304"/>
    </source>
</evidence>
<sequence>MKATVGDRLLVHGNTVGERDRTGVITEVMGPDGTPPYTVRFDDGHTVLVFPGPDALVVHT</sequence>
<organism evidence="2 3">
    <name type="scientific">Nonomuraea aridisoli</name>
    <dbReference type="NCBI Taxonomy" id="2070368"/>
    <lineage>
        <taxon>Bacteria</taxon>
        <taxon>Bacillati</taxon>
        <taxon>Actinomycetota</taxon>
        <taxon>Actinomycetes</taxon>
        <taxon>Streptosporangiales</taxon>
        <taxon>Streptosporangiaceae</taxon>
        <taxon>Nonomuraea</taxon>
    </lineage>
</organism>
<dbReference type="Pfam" id="PF08940">
    <property type="entry name" value="DUF1918"/>
    <property type="match status" value="1"/>
</dbReference>